<name>A0ABQ8QL54_9AGAR</name>
<feature type="compositionally biased region" description="Basic and acidic residues" evidence="1">
    <location>
        <begin position="482"/>
        <end position="503"/>
    </location>
</feature>
<feature type="compositionally biased region" description="Polar residues" evidence="1">
    <location>
        <begin position="605"/>
        <end position="624"/>
    </location>
</feature>
<feature type="compositionally biased region" description="Basic and acidic residues" evidence="1">
    <location>
        <begin position="148"/>
        <end position="168"/>
    </location>
</feature>
<comment type="caution">
    <text evidence="2">The sequence shown here is derived from an EMBL/GenBank/DDBJ whole genome shotgun (WGS) entry which is preliminary data.</text>
</comment>
<keyword evidence="3" id="KW-1185">Reference proteome</keyword>
<feature type="compositionally biased region" description="Basic and acidic residues" evidence="1">
    <location>
        <begin position="510"/>
        <end position="568"/>
    </location>
</feature>
<evidence type="ECO:0000313" key="2">
    <source>
        <dbReference type="EMBL" id="KAJ3999130.1"/>
    </source>
</evidence>
<reference evidence="2" key="1">
    <citation type="submission" date="2022-08" db="EMBL/GenBank/DDBJ databases">
        <authorList>
            <consortium name="DOE Joint Genome Institute"/>
            <person name="Min B."/>
            <person name="Riley R."/>
            <person name="Sierra-Patev S."/>
            <person name="Naranjo-Ortiz M."/>
            <person name="Looney B."/>
            <person name="Konkel Z."/>
            <person name="Slot J.C."/>
            <person name="Sakamoto Y."/>
            <person name="Steenwyk J.L."/>
            <person name="Rokas A."/>
            <person name="Carro J."/>
            <person name="Camarero S."/>
            <person name="Ferreira P."/>
            <person name="Molpeceres G."/>
            <person name="Ruiz-Duenas F.J."/>
            <person name="Serrano A."/>
            <person name="Henrissat B."/>
            <person name="Drula E."/>
            <person name="Hughes K.W."/>
            <person name="Mata J.L."/>
            <person name="Ishikawa N.K."/>
            <person name="Vargas-Isla R."/>
            <person name="Ushijima S."/>
            <person name="Smith C.A."/>
            <person name="Ahrendt S."/>
            <person name="Andreopoulos W."/>
            <person name="He G."/>
            <person name="Labutti K."/>
            <person name="Lipzen A."/>
            <person name="Ng V."/>
            <person name="Sandor L."/>
            <person name="Barry K."/>
            <person name="Martinez A.T."/>
            <person name="Xiao Y."/>
            <person name="Gibbons J.G."/>
            <person name="Terashima K."/>
            <person name="Hibbett D.S."/>
            <person name="Grigoriev I.V."/>
        </authorList>
    </citation>
    <scope>NUCLEOTIDE SEQUENCE</scope>
    <source>
        <strain evidence="2">TFB10827</strain>
    </source>
</reference>
<feature type="region of interest" description="Disordered" evidence="1">
    <location>
        <begin position="433"/>
        <end position="635"/>
    </location>
</feature>
<evidence type="ECO:0000256" key="1">
    <source>
        <dbReference type="SAM" id="MobiDB-lite"/>
    </source>
</evidence>
<feature type="region of interest" description="Disordered" evidence="1">
    <location>
        <begin position="735"/>
        <end position="783"/>
    </location>
</feature>
<sequence length="783" mass="87475">MSFELFRQGLEEAKGRTSTDNVFRVHNGQNSYYDQKVTAQKVFDGLNVSVSSSKVAKDEAKPEVPPHYDPGGEEEEIILTLGILPSGASVLLLTPTQINQLCSHWRFRFPSLHEAQHSSTFESLSPIEFDDIDSLATKLRSLAPKPKSTRDTSRDNKGFCHSPDAKEGSKRGLFENARLLRQLAMGRISPPPPLPASSASTIHDPYAQFSVPQNFYEAILPRIHVAAFAHTLWAADKRHTQDRRRSPDLLDVAWARSKHDIRDLRASVDDDTCGQQVNFGWNAFKAQPGMTRKAFPRSTVQAQKDPNFGSWILQKLLQPCLSSASIVRPDSMTDGESASSVLNAEHLILLVYDEPATRAIFLADGVDLLSGVFGPDSNPSGTSRDGSGTYRWKWINDLDAGLKLLLRDDSYGNLEHTVDTYRDALRTNQRPSDNLYKYHYNSGSNRYTDRTSPYSSTSSIYASRSSTPYSSSAAIAPSFSLDPRRHSYGHVHDPDSKYDDRNRYRSPSRASERYSDRDDRNQSGHGKRGLETKQEYPDHDHRPLKKPKSEPRDDRLRRGDRDDDHGDDIISEAENIVKSEPNGEESFVKKEESGSQIKAEFQENAACSTTDGGNTLSSASTGEPNEQPPQPSHLQPRPEIQIHVIDLKTLFHSSTGSQIGAESVQAMARELQLDSGGVLLSGMLLEKEFGSGWDAALMLSIFQTFIDGRTVDEQRATAASRRDVAKEEEIILQKQKEAERIQNQSIQPGLDDDVDPNDFRGQSEEEQNTNWLGDEWSDYGESD</sequence>
<organism evidence="2 3">
    <name type="scientific">Lentinula boryana</name>
    <dbReference type="NCBI Taxonomy" id="40481"/>
    <lineage>
        <taxon>Eukaryota</taxon>
        <taxon>Fungi</taxon>
        <taxon>Dikarya</taxon>
        <taxon>Basidiomycota</taxon>
        <taxon>Agaricomycotina</taxon>
        <taxon>Agaricomycetes</taxon>
        <taxon>Agaricomycetidae</taxon>
        <taxon>Agaricales</taxon>
        <taxon>Marasmiineae</taxon>
        <taxon>Omphalotaceae</taxon>
        <taxon>Lentinula</taxon>
    </lineage>
</organism>
<evidence type="ECO:0000313" key="3">
    <source>
        <dbReference type="Proteomes" id="UP001163828"/>
    </source>
</evidence>
<feature type="compositionally biased region" description="Low complexity" evidence="1">
    <location>
        <begin position="450"/>
        <end position="478"/>
    </location>
</feature>
<proteinExistence type="predicted"/>
<dbReference type="Proteomes" id="UP001163828">
    <property type="component" value="Unassembled WGS sequence"/>
</dbReference>
<dbReference type="EMBL" id="MU790544">
    <property type="protein sequence ID" value="KAJ3999130.1"/>
    <property type="molecule type" value="Genomic_DNA"/>
</dbReference>
<feature type="region of interest" description="Disordered" evidence="1">
    <location>
        <begin position="142"/>
        <end position="168"/>
    </location>
</feature>
<protein>
    <submittedName>
        <fullName evidence="2">Uncharacterized protein</fullName>
    </submittedName>
</protein>
<gene>
    <name evidence="2" type="ORF">F5050DRAFT_1892958</name>
</gene>
<accession>A0ABQ8QL54</accession>